<reference evidence="18 19" key="1">
    <citation type="submission" date="2016-03" db="EMBL/GenBank/DDBJ databases">
        <title>Comparative genomics of Pseudogymnoascus destructans, the fungus causing white-nose syndrome of bats.</title>
        <authorList>
            <person name="Palmer J.M."/>
            <person name="Drees K.P."/>
            <person name="Foster J.T."/>
            <person name="Lindner D.L."/>
        </authorList>
    </citation>
    <scope>NUCLEOTIDE SEQUENCE [LARGE SCALE GENOMIC DNA]</scope>
    <source>
        <strain evidence="18 19">UAMH 10579</strain>
    </source>
</reference>
<protein>
    <recommendedName>
        <fullName evidence="5 15">Non-structural maintenance of chromosomes element 1 homolog</fullName>
        <ecNumber evidence="4 15">2.3.2.27</ecNumber>
    </recommendedName>
</protein>
<dbReference type="OrthoDB" id="185455at2759"/>
<dbReference type="GO" id="GO:0030915">
    <property type="term" value="C:Smc5-Smc6 complex"/>
    <property type="evidence" value="ECO:0007669"/>
    <property type="project" value="UniProtKB-UniRule"/>
</dbReference>
<dbReference type="AlphaFoldDB" id="A0A1B8GAR9"/>
<evidence type="ECO:0000256" key="15">
    <source>
        <dbReference type="RuleBase" id="RU368018"/>
    </source>
</evidence>
<evidence type="ECO:0000313" key="19">
    <source>
        <dbReference type="Proteomes" id="UP000091956"/>
    </source>
</evidence>
<name>A0A1B8GAR9_9PEZI</name>
<evidence type="ECO:0000256" key="14">
    <source>
        <dbReference type="ARBA" id="ARBA00023242"/>
    </source>
</evidence>
<dbReference type="Gene3D" id="3.90.1150.220">
    <property type="match status" value="1"/>
</dbReference>
<evidence type="ECO:0000256" key="5">
    <source>
        <dbReference type="ARBA" id="ARBA00019422"/>
    </source>
</evidence>
<dbReference type="Pfam" id="PF07574">
    <property type="entry name" value="SMC_Nse1"/>
    <property type="match status" value="1"/>
</dbReference>
<dbReference type="SUPFAM" id="SSF57850">
    <property type="entry name" value="RING/U-box"/>
    <property type="match status" value="1"/>
</dbReference>
<dbReference type="Gene3D" id="1.10.10.10">
    <property type="entry name" value="Winged helix-like DNA-binding domain superfamily/Winged helix DNA-binding domain"/>
    <property type="match status" value="1"/>
</dbReference>
<evidence type="ECO:0000256" key="13">
    <source>
        <dbReference type="ARBA" id="ARBA00023204"/>
    </source>
</evidence>
<dbReference type="PANTHER" id="PTHR20973:SF0">
    <property type="entry name" value="NON-STRUCTURAL MAINTENANCE OF CHROMOSOMES ELEMENT 1 HOMOLOG"/>
    <property type="match status" value="1"/>
</dbReference>
<evidence type="ECO:0000256" key="16">
    <source>
        <dbReference type="SAM" id="MobiDB-lite"/>
    </source>
</evidence>
<dbReference type="GO" id="GO:0000724">
    <property type="term" value="P:double-strand break repair via homologous recombination"/>
    <property type="evidence" value="ECO:0007669"/>
    <property type="project" value="TreeGrafter"/>
</dbReference>
<proteinExistence type="inferred from homology"/>
<dbReference type="RefSeq" id="XP_018126653.1">
    <property type="nucleotide sequence ID" value="XM_018278315.2"/>
</dbReference>
<keyword evidence="6 15" id="KW-0808">Transferase</keyword>
<dbReference type="Proteomes" id="UP000091956">
    <property type="component" value="Unassembled WGS sequence"/>
</dbReference>
<comment type="subcellular location">
    <subcellularLocation>
        <location evidence="2 15">Nucleus</location>
    </subcellularLocation>
</comment>
<dbReference type="GO" id="GO:0061630">
    <property type="term" value="F:ubiquitin protein ligase activity"/>
    <property type="evidence" value="ECO:0007669"/>
    <property type="project" value="UniProtKB-EC"/>
</dbReference>
<keyword evidence="9 15" id="KW-0863">Zinc-finger</keyword>
<comment type="subunit">
    <text evidence="15">Component of the Smc5-Smc6 complex.</text>
</comment>
<evidence type="ECO:0000313" key="18">
    <source>
        <dbReference type="EMBL" id="OBT92920.1"/>
    </source>
</evidence>
<keyword evidence="7 15" id="KW-0479">Metal-binding</keyword>
<sequence length="327" mass="36800">MSAGQYDDSNRAFLQAFMARGTLTFKEARPLLAAIFSVKDGETVRPDEVTMADFESYVHAASDALSPFDYEIRSTLHQVSKERIWALVNSTSDALTQMATVRTADEIAFIKRVLDAMFETYNTERQEVMAITSMQAMKVAKADERRMRQSTGAGEESQSADKGLTHGQAEKLMLSLVDEGWFERSKEGWYTLSPRALMELKSWLAATYNDPDAEAGEWQHIKNCEACKGIVTMGQRCSEVSCTVRLHEGCLGPFWRTRREEKCPKCKTPWKGLWVGEKAVTTTEAYNRGRRISGGGNRRPAQEDEEEEEEGENGAEEGEKDDDEDEV</sequence>
<evidence type="ECO:0000256" key="10">
    <source>
        <dbReference type="ARBA" id="ARBA00022786"/>
    </source>
</evidence>
<accession>A0A1B8GAR9</accession>
<feature type="compositionally biased region" description="Acidic residues" evidence="16">
    <location>
        <begin position="303"/>
        <end position="327"/>
    </location>
</feature>
<dbReference type="CDD" id="cd16493">
    <property type="entry name" value="RING-CH-C4HC3_NSE1"/>
    <property type="match status" value="1"/>
</dbReference>
<keyword evidence="14 15" id="KW-0539">Nucleus</keyword>
<evidence type="ECO:0000256" key="9">
    <source>
        <dbReference type="ARBA" id="ARBA00022771"/>
    </source>
</evidence>
<dbReference type="GeneID" id="28842282"/>
<dbReference type="InterPro" id="IPR013083">
    <property type="entry name" value="Znf_RING/FYVE/PHD"/>
</dbReference>
<evidence type="ECO:0000256" key="7">
    <source>
        <dbReference type="ARBA" id="ARBA00022723"/>
    </source>
</evidence>
<comment type="function">
    <text evidence="15">Acts in a DNA repair pathway for removal of UV-induced DNA damage that is distinct from classical nucleotide excision repair and in repair of ionizing radiation damage. Functions in homologous recombination repair of DNA double strand breaks and in recovery of stalled replication forks.</text>
</comment>
<organism evidence="18 19">
    <name type="scientific">Pseudogymnoascus verrucosus</name>
    <dbReference type="NCBI Taxonomy" id="342668"/>
    <lineage>
        <taxon>Eukaryota</taxon>
        <taxon>Fungi</taxon>
        <taxon>Dikarya</taxon>
        <taxon>Ascomycota</taxon>
        <taxon>Pezizomycotina</taxon>
        <taxon>Leotiomycetes</taxon>
        <taxon>Thelebolales</taxon>
        <taxon>Thelebolaceae</taxon>
        <taxon>Pseudogymnoascus</taxon>
    </lineage>
</organism>
<dbReference type="GO" id="GO:0005634">
    <property type="term" value="C:nucleus"/>
    <property type="evidence" value="ECO:0007669"/>
    <property type="project" value="UniProtKB-SubCell"/>
</dbReference>
<keyword evidence="12 15" id="KW-0233">DNA recombination</keyword>
<evidence type="ECO:0000256" key="8">
    <source>
        <dbReference type="ARBA" id="ARBA00022763"/>
    </source>
</evidence>
<comment type="catalytic activity">
    <reaction evidence="1 15">
        <text>S-ubiquitinyl-[E2 ubiquitin-conjugating enzyme]-L-cysteine + [acceptor protein]-L-lysine = [E2 ubiquitin-conjugating enzyme]-L-cysteine + N(6)-ubiquitinyl-[acceptor protein]-L-lysine.</text>
        <dbReference type="EC" id="2.3.2.27"/>
    </reaction>
</comment>
<dbReference type="InterPro" id="IPR014857">
    <property type="entry name" value="Nse1_RING_C4HC3-type"/>
</dbReference>
<keyword evidence="19" id="KW-1185">Reference proteome</keyword>
<dbReference type="EC" id="2.3.2.27" evidence="4 15"/>
<evidence type="ECO:0000259" key="17">
    <source>
        <dbReference type="Pfam" id="PF08746"/>
    </source>
</evidence>
<feature type="region of interest" description="Disordered" evidence="16">
    <location>
        <begin position="285"/>
        <end position="327"/>
    </location>
</feature>
<dbReference type="InterPro" id="IPR036388">
    <property type="entry name" value="WH-like_DNA-bd_sf"/>
</dbReference>
<keyword evidence="13 15" id="KW-0234">DNA repair</keyword>
<gene>
    <name evidence="18" type="ORF">VE01_08896</name>
</gene>
<keyword evidence="8 15" id="KW-0227">DNA damage</keyword>
<dbReference type="Gene3D" id="3.30.40.10">
    <property type="entry name" value="Zinc/RING finger domain, C3HC4 (zinc finger)"/>
    <property type="match status" value="1"/>
</dbReference>
<reference evidence="19" key="2">
    <citation type="journal article" date="2018" name="Nat. Commun.">
        <title>Extreme sensitivity to ultraviolet light in the fungal pathogen causing white-nose syndrome of bats.</title>
        <authorList>
            <person name="Palmer J.M."/>
            <person name="Drees K.P."/>
            <person name="Foster J.T."/>
            <person name="Lindner D.L."/>
        </authorList>
    </citation>
    <scope>NUCLEOTIDE SEQUENCE [LARGE SCALE GENOMIC DNA]</scope>
    <source>
        <strain evidence="19">UAMH 10579</strain>
    </source>
</reference>
<dbReference type="PANTHER" id="PTHR20973">
    <property type="entry name" value="NON-SMC ELEMENT 1-RELATED"/>
    <property type="match status" value="1"/>
</dbReference>
<evidence type="ECO:0000256" key="2">
    <source>
        <dbReference type="ARBA" id="ARBA00004123"/>
    </source>
</evidence>
<keyword evidence="10 15" id="KW-0833">Ubl conjugation pathway</keyword>
<evidence type="ECO:0000256" key="11">
    <source>
        <dbReference type="ARBA" id="ARBA00022833"/>
    </source>
</evidence>
<feature type="domain" description="Non-structural maintenance of chromosomes element 1 RING C4HC3-type" evidence="17">
    <location>
        <begin position="224"/>
        <end position="266"/>
    </location>
</feature>
<evidence type="ECO:0000256" key="12">
    <source>
        <dbReference type="ARBA" id="ARBA00023172"/>
    </source>
</evidence>
<dbReference type="InterPro" id="IPR011513">
    <property type="entry name" value="Nse1"/>
</dbReference>
<dbReference type="Pfam" id="PF08746">
    <property type="entry name" value="zf-RING-like"/>
    <property type="match status" value="1"/>
</dbReference>
<dbReference type="EMBL" id="KV460260">
    <property type="protein sequence ID" value="OBT92920.1"/>
    <property type="molecule type" value="Genomic_DNA"/>
</dbReference>
<evidence type="ECO:0000256" key="3">
    <source>
        <dbReference type="ARBA" id="ARBA00010258"/>
    </source>
</evidence>
<comment type="similarity">
    <text evidence="3 15">Belongs to the NSE1 family.</text>
</comment>
<keyword evidence="11 15" id="KW-0862">Zinc</keyword>
<feature type="region of interest" description="Disordered" evidence="16">
    <location>
        <begin position="143"/>
        <end position="164"/>
    </location>
</feature>
<evidence type="ECO:0000256" key="4">
    <source>
        <dbReference type="ARBA" id="ARBA00012483"/>
    </source>
</evidence>
<dbReference type="GO" id="GO:0008270">
    <property type="term" value="F:zinc ion binding"/>
    <property type="evidence" value="ECO:0007669"/>
    <property type="project" value="UniProtKB-KW"/>
</dbReference>
<evidence type="ECO:0000256" key="1">
    <source>
        <dbReference type="ARBA" id="ARBA00000900"/>
    </source>
</evidence>
<evidence type="ECO:0000256" key="6">
    <source>
        <dbReference type="ARBA" id="ARBA00022679"/>
    </source>
</evidence>
<dbReference type="STRING" id="342668.A0A1B8GAR9"/>